<dbReference type="PANTHER" id="PTHR38681:SF1">
    <property type="entry name" value="RETROVIRUS-RELATED POL POLYPROTEIN FROM TRANSPOSON 412-LIKE PROTEIN"/>
    <property type="match status" value="1"/>
</dbReference>
<accession>A0ABD0YG79</accession>
<feature type="compositionally biased region" description="Basic and acidic residues" evidence="1">
    <location>
        <begin position="183"/>
        <end position="192"/>
    </location>
</feature>
<proteinExistence type="predicted"/>
<dbReference type="Gene3D" id="3.30.420.10">
    <property type="entry name" value="Ribonuclease H-like superfamily/Ribonuclease H"/>
    <property type="match status" value="1"/>
</dbReference>
<feature type="region of interest" description="Disordered" evidence="1">
    <location>
        <begin position="149"/>
        <end position="248"/>
    </location>
</feature>
<reference evidence="2 3" key="1">
    <citation type="submission" date="2024-07" db="EMBL/GenBank/DDBJ databases">
        <title>Chromosome-level genome assembly of the water stick insect Ranatra chinensis (Heteroptera: Nepidae).</title>
        <authorList>
            <person name="Liu X."/>
        </authorList>
    </citation>
    <scope>NUCLEOTIDE SEQUENCE [LARGE SCALE GENOMIC DNA]</scope>
    <source>
        <strain evidence="2">Cailab_2021Rc</strain>
        <tissue evidence="2">Muscle</tissue>
    </source>
</reference>
<dbReference type="EMBL" id="JBFDAA010000008">
    <property type="protein sequence ID" value="KAL1129634.1"/>
    <property type="molecule type" value="Genomic_DNA"/>
</dbReference>
<comment type="caution">
    <text evidence="2">The sequence shown here is derived from an EMBL/GenBank/DDBJ whole genome shotgun (WGS) entry which is preliminary data.</text>
</comment>
<keyword evidence="3" id="KW-1185">Reference proteome</keyword>
<name>A0ABD0YG79_9HEMI</name>
<feature type="compositionally biased region" description="Basic residues" evidence="1">
    <location>
        <begin position="193"/>
        <end position="203"/>
    </location>
</feature>
<organism evidence="2 3">
    <name type="scientific">Ranatra chinensis</name>
    <dbReference type="NCBI Taxonomy" id="642074"/>
    <lineage>
        <taxon>Eukaryota</taxon>
        <taxon>Metazoa</taxon>
        <taxon>Ecdysozoa</taxon>
        <taxon>Arthropoda</taxon>
        <taxon>Hexapoda</taxon>
        <taxon>Insecta</taxon>
        <taxon>Pterygota</taxon>
        <taxon>Neoptera</taxon>
        <taxon>Paraneoptera</taxon>
        <taxon>Hemiptera</taxon>
        <taxon>Heteroptera</taxon>
        <taxon>Panheteroptera</taxon>
        <taxon>Nepomorpha</taxon>
        <taxon>Nepidae</taxon>
        <taxon>Ranatrinae</taxon>
        <taxon>Ranatra</taxon>
    </lineage>
</organism>
<feature type="compositionally biased region" description="Polar residues" evidence="1">
    <location>
        <begin position="149"/>
        <end position="166"/>
    </location>
</feature>
<protein>
    <submittedName>
        <fullName evidence="2">Uncharacterized protein</fullName>
    </submittedName>
</protein>
<dbReference type="PANTHER" id="PTHR38681">
    <property type="entry name" value="RETROVIRUS-RELATED POL POLYPROTEIN FROM TRANSPOSON 412-LIKE PROTEIN-RELATED"/>
    <property type="match status" value="1"/>
</dbReference>
<dbReference type="InterPro" id="IPR036397">
    <property type="entry name" value="RNaseH_sf"/>
</dbReference>
<dbReference type="Proteomes" id="UP001558652">
    <property type="component" value="Unassembled WGS sequence"/>
</dbReference>
<gene>
    <name evidence="2" type="ORF">AAG570_012579</name>
</gene>
<dbReference type="AlphaFoldDB" id="A0ABD0YG79"/>
<evidence type="ECO:0000313" key="3">
    <source>
        <dbReference type="Proteomes" id="UP001558652"/>
    </source>
</evidence>
<evidence type="ECO:0000313" key="2">
    <source>
        <dbReference type="EMBL" id="KAL1129634.1"/>
    </source>
</evidence>
<evidence type="ECO:0000256" key="1">
    <source>
        <dbReference type="SAM" id="MobiDB-lite"/>
    </source>
</evidence>
<sequence length="572" mass="63911">MLGIQRLRTSAYVERWHRSLKAALPARLDSANWVRHLPSILLGLRVVMREDNKTCIAELVFGRRLRLPGDLFSDTQPAETEALLQQLRETFRSLQPALFRSRGTQTHECLFPKRLAPVLTSSYVTTPLEDHSHQPTTGRIKFYVEGTRSSPSRWTTGRLQSRSTGFNLARRPSLGGITPPVSRLRDHTEGRRHGPVPRRKRTSHIPPAGPANQRASHPRPDPEYGPPDPSHSGRPSIGGFRPVLKEPSGMDRTVVAHVMDLTSNEYEAILETDALKRVKGSVRVGGCYGRLGPCGTRAGYLRRRYYWMVIGRMVTAQLPLCLVCARAEYMCVPEEPPQMERQTTKKPLQVVEADVVFLDRSHLPEKLVPKGEEYPRFVVPYEVAAKLKLDLGLRCAANIGMVGTGEGRGDRSGGERPRIKVLHRVFYFDQSRLECSVPALYHDVQLWVEWGDTTLCDPQEIQKRLNKPLFGGIGKYCMLVDELQERGQEDGNKRGEGGLSKDGLATEWSQSCSLEESSPAGHSWHLAHLPPPGGDLGGSLLAAADVERTMSERLCLIVWSIPATGPKKTTNW</sequence>